<dbReference type="AlphaFoldDB" id="A0A6V6Z7M3"/>
<dbReference type="EMBL" id="CAIJDP010000083">
    <property type="protein sequence ID" value="CAD0007645.1"/>
    <property type="molecule type" value="Genomic_DNA"/>
</dbReference>
<comment type="caution">
    <text evidence="1">The sequence shown here is derived from an EMBL/GenBank/DDBJ whole genome shotgun (WGS) entry which is preliminary data.</text>
</comment>
<proteinExistence type="predicted"/>
<accession>A0A6V6Z7M3</accession>
<sequence>MQGINSKEHRILLAAFHKFEYMSKMVAEKIEQEEDAETRKAMKELDALYDRFQVLFAELEKCTRDYEIKKKSVRSMISRSIRKLIQQCKSDNGIVL</sequence>
<reference evidence="1 2" key="1">
    <citation type="submission" date="2020-06" db="EMBL/GenBank/DDBJ databases">
        <authorList>
            <person name="Criscuolo A."/>
        </authorList>
    </citation>
    <scope>NUCLEOTIDE SEQUENCE [LARGE SCALE GENOMIC DNA]</scope>
    <source>
        <strain evidence="2">CIP 111411</strain>
    </source>
</reference>
<gene>
    <name evidence="1" type="ORF">FLAT13_03960</name>
</gene>
<evidence type="ECO:0000313" key="2">
    <source>
        <dbReference type="Proteomes" id="UP000530060"/>
    </source>
</evidence>
<protein>
    <submittedName>
        <fullName evidence="1">Uncharacterized protein</fullName>
    </submittedName>
</protein>
<dbReference type="RefSeq" id="WP_180910130.1">
    <property type="nucleotide sequence ID" value="NZ_CAIJDP010000083.1"/>
</dbReference>
<name>A0A6V6Z7M3_9FLAO</name>
<dbReference type="Proteomes" id="UP000530060">
    <property type="component" value="Unassembled WGS sequence"/>
</dbReference>
<evidence type="ECO:0000313" key="1">
    <source>
        <dbReference type="EMBL" id="CAD0007645.1"/>
    </source>
</evidence>
<organism evidence="1 2">
    <name type="scientific">Flavobacterium salmonis</name>
    <dbReference type="NCBI Taxonomy" id="2654844"/>
    <lineage>
        <taxon>Bacteria</taxon>
        <taxon>Pseudomonadati</taxon>
        <taxon>Bacteroidota</taxon>
        <taxon>Flavobacteriia</taxon>
        <taxon>Flavobacteriales</taxon>
        <taxon>Flavobacteriaceae</taxon>
        <taxon>Flavobacterium</taxon>
    </lineage>
</organism>
<keyword evidence="2" id="KW-1185">Reference proteome</keyword>